<evidence type="ECO:0000313" key="2">
    <source>
        <dbReference type="EMBL" id="MBI5250428.1"/>
    </source>
</evidence>
<dbReference type="SUPFAM" id="SSF48208">
    <property type="entry name" value="Six-hairpin glycosidases"/>
    <property type="match status" value="1"/>
</dbReference>
<organism evidence="2 3">
    <name type="scientific">Desulfomonile tiedjei</name>
    <dbReference type="NCBI Taxonomy" id="2358"/>
    <lineage>
        <taxon>Bacteria</taxon>
        <taxon>Pseudomonadati</taxon>
        <taxon>Thermodesulfobacteriota</taxon>
        <taxon>Desulfomonilia</taxon>
        <taxon>Desulfomonilales</taxon>
        <taxon>Desulfomonilaceae</taxon>
        <taxon>Desulfomonile</taxon>
    </lineage>
</organism>
<dbReference type="GO" id="GO:0004553">
    <property type="term" value="F:hydrolase activity, hydrolyzing O-glycosyl compounds"/>
    <property type="evidence" value="ECO:0007669"/>
    <property type="project" value="UniProtKB-ARBA"/>
</dbReference>
<name>A0A9D6V471_9BACT</name>
<dbReference type="AlphaFoldDB" id="A0A9D6V471"/>
<proteinExistence type="predicted"/>
<dbReference type="Pfam" id="PF00723">
    <property type="entry name" value="Glyco_hydro_15"/>
    <property type="match status" value="2"/>
</dbReference>
<sequence>MPRDIPVGNGRLLVCFDNEYRIRDLYFPHVGQENHVNGNYCRVGIWADGSFSWVGRDWKVDLGYAADTLVTNVNLLNEELGLLLSAQDAVDFHEDIYVREIEIENLRPERREVRIFFTHDFSIYGNNVGDTAAYDPETGGVVHYKAARYFLLNGATETHPGLFGFATGQKGIHGLEGTFRDAEDGVLSDNPIAQGAVDSVISLSIEIDGLSKGKAHYWLAAGETWKKVRDLNAIVKDKGPGVLIGRTADYWRLWVRKETPRLNLLPSSTGELYRRSLLVLRTQMDWQGGIVAANDSDIIHFNRDTYSYIWPRDGALVAHALDQAGHVMPAQAFYQFAADVIQREGYLLHKYNPDRTLASSWHPWFSDGTPQLPIQEDETALVVWALWHHFVKYRDIEFIKPLYKPLIKSAADFMLSFRDEETGLPAPSYDLWEEHRGIWSFTVGSVFGGLTAASLFCTVFGENQRAEGYRKAAAEIRSAASAYLWREDLNRFCRMLYRNPQGKLEVDVTRDASIWGLLAFGLYSADDPKIVSTMSDLRDALWVGAGVGGMARYENDYYHQVSKDVPGNPWFVCTLWLADYIAERATEEKGIAEAVDILKWVTDHALPSGILAEQVHPFTGEPVSVSPLTWSHATFVATVHRILRRIGSIKTCPECGSPLTDREKREDWLQRLYSEACDEIHGMCRIE</sequence>
<protein>
    <submittedName>
        <fullName evidence="2">Glycoside hydrolase family 15 protein</fullName>
    </submittedName>
</protein>
<dbReference type="InterPro" id="IPR011613">
    <property type="entry name" value="GH15-like"/>
</dbReference>
<keyword evidence="2" id="KW-0378">Hydrolase</keyword>
<dbReference type="PANTHER" id="PTHR31616">
    <property type="entry name" value="TREHALASE"/>
    <property type="match status" value="1"/>
</dbReference>
<dbReference type="PANTHER" id="PTHR31616:SF13">
    <property type="entry name" value="GLUCAN 1,4-ALPHA-GLUCOSIDASE"/>
    <property type="match status" value="1"/>
</dbReference>
<evidence type="ECO:0000313" key="3">
    <source>
        <dbReference type="Proteomes" id="UP000807825"/>
    </source>
</evidence>
<dbReference type="EMBL" id="JACRDE010000344">
    <property type="protein sequence ID" value="MBI5250428.1"/>
    <property type="molecule type" value="Genomic_DNA"/>
</dbReference>
<dbReference type="Proteomes" id="UP000807825">
    <property type="component" value="Unassembled WGS sequence"/>
</dbReference>
<gene>
    <name evidence="2" type="ORF">HY912_13120</name>
</gene>
<feature type="domain" description="GH15-like" evidence="1">
    <location>
        <begin position="596"/>
        <end position="638"/>
    </location>
</feature>
<dbReference type="Gene3D" id="1.50.10.10">
    <property type="match status" value="1"/>
</dbReference>
<accession>A0A9D6V471</accession>
<feature type="domain" description="GH15-like" evidence="1">
    <location>
        <begin position="281"/>
        <end position="595"/>
    </location>
</feature>
<reference evidence="2" key="1">
    <citation type="submission" date="2020-07" db="EMBL/GenBank/DDBJ databases">
        <title>Huge and variable diversity of episymbiotic CPR bacteria and DPANN archaea in groundwater ecosystems.</title>
        <authorList>
            <person name="He C.Y."/>
            <person name="Keren R."/>
            <person name="Whittaker M."/>
            <person name="Farag I.F."/>
            <person name="Doudna J."/>
            <person name="Cate J.H.D."/>
            <person name="Banfield J.F."/>
        </authorList>
    </citation>
    <scope>NUCLEOTIDE SEQUENCE</scope>
    <source>
        <strain evidence="2">NC_groundwater_1664_Pr3_B-0.1um_52_9</strain>
    </source>
</reference>
<dbReference type="GO" id="GO:0005975">
    <property type="term" value="P:carbohydrate metabolic process"/>
    <property type="evidence" value="ECO:0007669"/>
    <property type="project" value="InterPro"/>
</dbReference>
<dbReference type="InterPro" id="IPR008928">
    <property type="entry name" value="6-hairpin_glycosidase_sf"/>
</dbReference>
<comment type="caution">
    <text evidence="2">The sequence shown here is derived from an EMBL/GenBank/DDBJ whole genome shotgun (WGS) entry which is preliminary data.</text>
</comment>
<evidence type="ECO:0000259" key="1">
    <source>
        <dbReference type="Pfam" id="PF00723"/>
    </source>
</evidence>
<dbReference type="InterPro" id="IPR012341">
    <property type="entry name" value="6hp_glycosidase-like_sf"/>
</dbReference>